<proteinExistence type="evidence at protein level"/>
<dbReference type="AlphaFoldDB" id="A0A590UJ46"/>
<evidence type="ECO:0000313" key="3">
    <source>
        <dbReference type="Ensembl" id="ENSP00000499274.1"/>
    </source>
</evidence>
<feature type="compositionally biased region" description="Low complexity" evidence="1">
    <location>
        <begin position="148"/>
        <end position="161"/>
    </location>
</feature>
<dbReference type="HGNC" id="HGNC:4392">
    <property type="gene designation" value="GNAS"/>
</dbReference>
<dbReference type="ExpressionAtlas" id="A0A590UJ46">
    <property type="expression patterns" value="baseline and differential"/>
</dbReference>
<evidence type="ECO:0007829" key="5">
    <source>
        <dbReference type="PeptideAtlas" id="A0A590UJ46"/>
    </source>
</evidence>
<dbReference type="EMBL" id="KF456967">
    <property type="status" value="NOT_ANNOTATED_CDS"/>
    <property type="molecule type" value="Genomic_DNA"/>
</dbReference>
<dbReference type="EMBL" id="AL132655">
    <property type="status" value="NOT_ANNOTATED_CDS"/>
    <property type="molecule type" value="Genomic_DNA"/>
</dbReference>
<keyword evidence="2" id="KW-0812">Transmembrane</keyword>
<dbReference type="Ensembl" id="ENST00000461152.6">
    <property type="protein sequence ID" value="ENSP00000499274.1"/>
    <property type="gene ID" value="ENSG00000087460.29"/>
</dbReference>
<dbReference type="OpenTargets" id="ENSG00000087460"/>
<dbReference type="OrthoDB" id="9836061at2759"/>
<protein>
    <submittedName>
        <fullName evidence="3">GNAS complex locus</fullName>
    </submittedName>
</protein>
<dbReference type="Ensembl" id="ENST00000683015.1">
    <property type="protein sequence ID" value="ENSP00000506815.1"/>
    <property type="gene ID" value="ENSG00000087460.29"/>
</dbReference>
<dbReference type="Antibodypedia" id="4152">
    <property type="antibodies" value="801 antibodies from 43 providers"/>
</dbReference>
<reference evidence="3" key="1">
    <citation type="journal article" date="2001" name="Nature">
        <title>Initial sequencing and analysis of the human genome.</title>
        <authorList>
            <consortium name="International Human Genome Sequencing Consortium"/>
            <person name="Lander E.S."/>
            <person name="Linton L.M."/>
            <person name="Birren B."/>
            <person name="Nusbaum C."/>
            <person name="Zody M.C."/>
            <person name="Baldwin J."/>
            <person name="Devon K."/>
            <person name="Dewar K."/>
            <person name="Doyle M."/>
            <person name="FitzHugh W."/>
            <person name="Funke R."/>
            <person name="Gage D."/>
            <person name="Harris K."/>
            <person name="Heaford A."/>
            <person name="Howland J."/>
            <person name="Kann L."/>
            <person name="Lehoczky J."/>
            <person name="LeVine R."/>
            <person name="McEwan P."/>
            <person name="McKernan K."/>
            <person name="Meldrim J."/>
            <person name="Mesirov J.P."/>
            <person name="Miranda C."/>
            <person name="Morris W."/>
            <person name="Naylor J."/>
            <person name="Raymond C."/>
            <person name="Rosetti M."/>
            <person name="Santos R."/>
            <person name="Sheridan A."/>
            <person name="Sougnez C."/>
            <person name="Stange-Thomann N."/>
            <person name="Stojanovic N."/>
            <person name="Subramanian A."/>
            <person name="Wyman D."/>
            <person name="Rogers J."/>
            <person name="Sulston J."/>
            <person name="Ainscough R."/>
            <person name="Beck S."/>
            <person name="Bentley D."/>
            <person name="Burton J."/>
            <person name="Clee C."/>
            <person name="Carter N."/>
            <person name="Coulson A."/>
            <person name="Deadman R."/>
            <person name="Deloukas P."/>
            <person name="Dunham A."/>
            <person name="Dunham I."/>
            <person name="Durbin R."/>
            <person name="French L."/>
            <person name="Grafham D."/>
            <person name="Gregory S."/>
            <person name="Hubbard T."/>
            <person name="Humphray S."/>
            <person name="Hunt A."/>
            <person name="Jones M."/>
            <person name="Lloyd C."/>
            <person name="McMurray A."/>
            <person name="Matthews L."/>
            <person name="Mercer S."/>
            <person name="Milne S."/>
            <person name="Mullikin J.C."/>
            <person name="Mungall A."/>
            <person name="Plumb R."/>
            <person name="Ross M."/>
            <person name="Shownkeen R."/>
            <person name="Sims S."/>
            <person name="Waterston R.H."/>
            <person name="Wilson R.K."/>
            <person name="Hillier L.W."/>
            <person name="McPherson J.D."/>
            <person name="Marra M.A."/>
            <person name="Mardis E.R."/>
            <person name="Fulton L.A."/>
            <person name="Chinwalla A.T."/>
            <person name="Pepin K.H."/>
            <person name="Gish W.R."/>
            <person name="Chissoe S.L."/>
            <person name="Wendl M.C."/>
            <person name="Delehaunty K.D."/>
            <person name="Miner T.L."/>
            <person name="Delehaunty A."/>
            <person name="Kramer J.B."/>
            <person name="Cook L.L."/>
            <person name="Fulton R.S."/>
            <person name="Johnson D.L."/>
            <person name="Minx P.J."/>
            <person name="Clifton S.W."/>
            <person name="Hawkins T."/>
            <person name="Branscomb E."/>
            <person name="Predki P."/>
            <person name="Richardson P."/>
            <person name="Wenning S."/>
            <person name="Slezak T."/>
            <person name="Doggett N."/>
            <person name="Cheng J.F."/>
            <person name="Olsen A."/>
            <person name="Lucas S."/>
            <person name="Elkin C."/>
            <person name="Uberbacher E."/>
            <person name="Frazier M."/>
            <person name="Gibbs R.A."/>
            <person name="Muzny D.M."/>
            <person name="Scherer S.E."/>
            <person name="Bouck J.B."/>
            <person name="Sodergren E.J."/>
            <person name="Worley K.C."/>
            <person name="Rives C.M."/>
            <person name="Gorrell J.H."/>
            <person name="Metzker M.L."/>
            <person name="Naylor S.L."/>
            <person name="Kucherlapati R.S."/>
            <person name="Nelson D.L."/>
            <person name="Weinstock G.M."/>
            <person name="Sakaki Y."/>
            <person name="Fujiyama A."/>
            <person name="Hattori M."/>
            <person name="Yada T."/>
            <person name="Toyoda A."/>
            <person name="Itoh T."/>
            <person name="Kawagoe C."/>
            <person name="Watanabe H."/>
            <person name="Totoki Y."/>
            <person name="Taylor T."/>
            <person name="Weissenbach J."/>
            <person name="Heilig R."/>
            <person name="Saurin W."/>
            <person name="Artiguenave F."/>
            <person name="Brottier P."/>
            <person name="Bruls T."/>
            <person name="Pelletier E."/>
            <person name="Robert C."/>
            <person name="Wincker P."/>
            <person name="Smith D.R."/>
            <person name="Doucette-Stamm L."/>
            <person name="Rubenfield M."/>
            <person name="Weinstock K."/>
            <person name="Lee H.M."/>
            <person name="Dubois J."/>
            <person name="Rosenthal A."/>
            <person name="Platzer M."/>
            <person name="Nyakatura G."/>
            <person name="Taudien S."/>
            <person name="Rump A."/>
            <person name="Yang H."/>
            <person name="Yu J."/>
            <person name="Wang J."/>
            <person name="Huang G."/>
            <person name="Gu J."/>
            <person name="Hood L."/>
            <person name="Rowen L."/>
            <person name="Madan A."/>
            <person name="Qin S."/>
            <person name="Davis R.W."/>
            <person name="Federspiel N.A."/>
            <person name="Abola A.P."/>
            <person name="Proctor M.J."/>
            <person name="Myers R.M."/>
            <person name="Schmutz J."/>
            <person name="Dickson M."/>
            <person name="Grimwood J."/>
            <person name="Cox D.R."/>
            <person name="Olson M.V."/>
            <person name="Kaul R."/>
            <person name="Raymond C."/>
            <person name="Shimizu N."/>
            <person name="Kawasaki K."/>
            <person name="Minoshima S."/>
            <person name="Evans G.A."/>
            <person name="Athanasiou M."/>
            <person name="Schultz R."/>
            <person name="Roe B.A."/>
            <person name="Chen F."/>
            <person name="Pan H."/>
            <person name="Ramser J."/>
            <person name="Lehrach H."/>
            <person name="Reinhardt R."/>
            <person name="McCombie W.R."/>
            <person name="de la Bastide M."/>
            <person name="Dedhia N."/>
            <person name="Blocker H."/>
            <person name="Hornischer K."/>
            <person name="Nordsiek G."/>
            <person name="Agarwala R."/>
            <person name="Aravind L."/>
            <person name="Bailey J.A."/>
            <person name="Bateman A."/>
            <person name="Batzoglou S."/>
            <person name="Birney E."/>
            <person name="Bork P."/>
            <person name="Brown D.G."/>
            <person name="Burge C.B."/>
            <person name="Cerutti L."/>
            <person name="Chen H.C."/>
            <person name="Church D."/>
            <person name="Clamp M."/>
            <person name="Copley R.R."/>
            <person name="Doerks T."/>
            <person name="Eddy S.R."/>
            <person name="Eichler E.E."/>
            <person name="Furey T.S."/>
            <person name="Galagan J."/>
            <person name="Gilbert J.G."/>
            <person name="Harmon C."/>
            <person name="Hayashizaki Y."/>
            <person name="Haussler D."/>
            <person name="Hermjakob H."/>
            <person name="Hokamp K."/>
            <person name="Jang W."/>
            <person name="Johnson L.S."/>
            <person name="Jones T.A."/>
            <person name="Kasif S."/>
            <person name="Kaspryzk A."/>
            <person name="Kennedy S."/>
            <person name="Kent W.J."/>
            <person name="Kitts P."/>
            <person name="Koonin E.V."/>
            <person name="Korf I."/>
            <person name="Kulp D."/>
            <person name="Lancet D."/>
            <person name="Lowe T.M."/>
            <person name="McLysaght A."/>
            <person name="Mikkelsen T."/>
            <person name="Moran J.V."/>
            <person name="Mulder N."/>
            <person name="Pollara V.J."/>
            <person name="Ponting C.P."/>
            <person name="Schuler G."/>
            <person name="Schultz J."/>
            <person name="Slater G."/>
            <person name="Smit A.F."/>
            <person name="Stupka E."/>
            <person name="Szustakowski J."/>
            <person name="Thierry-Mieg D."/>
            <person name="Thierry-Mieg J."/>
            <person name="Wagner L."/>
            <person name="Wallis J."/>
            <person name="Wheeler R."/>
            <person name="Williams A."/>
            <person name="Wolf Y.I."/>
            <person name="Wolfe K.H."/>
            <person name="Yang S.P."/>
            <person name="Yeh R.F."/>
            <person name="Collins F."/>
            <person name="Guyer M.S."/>
            <person name="Peterson J."/>
            <person name="Felsenfeld A."/>
            <person name="Wetterstrand K.A."/>
            <person name="Patrinos A."/>
            <person name="Morgan M.J."/>
            <person name="de Jong P."/>
            <person name="Catanese J.J."/>
            <person name="Osoegawa K."/>
            <person name="Shizuya H."/>
            <person name="Choi S."/>
            <person name="Chen Y.J."/>
        </authorList>
    </citation>
    <scope>NUCLEOTIDE SEQUENCE [LARGE SCALE GENOMIC DNA]</scope>
</reference>
<dbReference type="SMR" id="A0A590UJ46"/>
<dbReference type="EMBL" id="AL109840">
    <property type="status" value="NOT_ANNOTATED_CDS"/>
    <property type="molecule type" value="Genomic_DNA"/>
</dbReference>
<feature type="transmembrane region" description="Helical" evidence="2">
    <location>
        <begin position="231"/>
        <end position="252"/>
    </location>
</feature>
<reference evidence="3" key="4">
    <citation type="submission" date="2025-05" db="UniProtKB">
        <authorList>
            <consortium name="Ensembl"/>
        </authorList>
    </citation>
    <scope>IDENTIFICATION</scope>
</reference>
<feature type="compositionally biased region" description="Basic and acidic residues" evidence="1">
    <location>
        <begin position="39"/>
        <end position="105"/>
    </location>
</feature>
<feature type="region of interest" description="Disordered" evidence="1">
    <location>
        <begin position="31"/>
        <end position="161"/>
    </location>
</feature>
<feature type="transmembrane region" description="Helical" evidence="2">
    <location>
        <begin position="198"/>
        <end position="219"/>
    </location>
</feature>
<keyword evidence="5" id="KW-1267">Proteomics identification</keyword>
<feature type="compositionally biased region" description="Basic residues" evidence="1">
    <location>
        <begin position="1"/>
        <end position="10"/>
    </location>
</feature>
<keyword evidence="4" id="KW-1185">Reference proteome</keyword>
<dbReference type="EMBL" id="AL121917">
    <property type="status" value="NOT_ANNOTATED_CDS"/>
    <property type="molecule type" value="Genomic_DNA"/>
</dbReference>
<gene>
    <name evidence="3" type="primary">GNAS</name>
</gene>
<feature type="region of interest" description="Disordered" evidence="1">
    <location>
        <begin position="1"/>
        <end position="20"/>
    </location>
</feature>
<keyword evidence="2" id="KW-1133">Transmembrane helix</keyword>
<accession>A0A590UJ46</accession>
<feature type="compositionally biased region" description="Basic and acidic residues" evidence="1">
    <location>
        <begin position="113"/>
        <end position="122"/>
    </location>
</feature>
<organism evidence="3 4">
    <name type="scientific">Homo sapiens</name>
    <name type="common">Human</name>
    <dbReference type="NCBI Taxonomy" id="9606"/>
    <lineage>
        <taxon>Eukaryota</taxon>
        <taxon>Metazoa</taxon>
        <taxon>Chordata</taxon>
        <taxon>Craniata</taxon>
        <taxon>Vertebrata</taxon>
        <taxon>Euteleostomi</taxon>
        <taxon>Mammalia</taxon>
        <taxon>Eutheria</taxon>
        <taxon>Euarchontoglires</taxon>
        <taxon>Primates</taxon>
        <taxon>Haplorrhini</taxon>
        <taxon>Catarrhini</taxon>
        <taxon>Hominidae</taxon>
        <taxon>Homo</taxon>
    </lineage>
</organism>
<evidence type="ECO:0000256" key="1">
    <source>
        <dbReference type="SAM" id="MobiDB-lite"/>
    </source>
</evidence>
<evidence type="ECO:0000256" key="2">
    <source>
        <dbReference type="SAM" id="Phobius"/>
    </source>
</evidence>
<name>A0A590UJ46_HUMAN</name>
<sequence length="285" mass="30854">MLKMAMKLKARAAESEKKTAAAAAEVAAEAAAAAAALAEPREPLAPRKSGDPEKLAKNPKNPAREALPEKFLTDKERKKLEKKLLEQRRKEEKKKEKERKKMEKMLKKKKKKVPEAQEEARCPEAAAAAAAADDDEGAEEGAVGGAEEGAAAGGTSRAWADWDTDSSDEDDAYYAAPRVGGIVWRPGPLKAGALSAHLPLVVFLVFSVRSPSWVLNFLLQKRTEQGRGCGFVFGATCCFRVFLGCAFFSYLGGRAKRRGRGRSGARGAFGSGHGARRRGREERLI</sequence>
<keyword evidence="2" id="KW-0472">Membrane</keyword>
<dbReference type="Bgee" id="ENSG00000087460">
    <property type="expression patterns" value="Expressed in type B pancreatic cell and 215 other cell types or tissues"/>
</dbReference>
<reference evidence="3 4" key="2">
    <citation type="journal article" date="2001" name="Nature">
        <title>The DNA sequence and comparative analysis of human chromosome 20.</title>
        <authorList>
            <person name="Deloukas P."/>
            <person name="Matthews L.H."/>
            <person name="Ashurst J."/>
            <person name="Burton J."/>
            <person name="Gilbert J.G."/>
            <person name="Jones M."/>
            <person name="Stavrides G."/>
            <person name="Almeida J.P."/>
            <person name="Babbage A.K."/>
            <person name="Bagguley C.L."/>
            <person name="Bailey J."/>
            <person name="Barlow K.F."/>
            <person name="Bates K.N."/>
            <person name="Beard L.M."/>
            <person name="Beare D.M."/>
            <person name="Beasley O.P."/>
            <person name="Bird C.P."/>
            <person name="Blakey S.E."/>
            <person name="Bridgeman A.M."/>
            <person name="Brown A.J."/>
            <person name="Buck D."/>
            <person name="Burrill W."/>
            <person name="Butler A.P."/>
            <person name="Carder C."/>
            <person name="Carter N.P."/>
            <person name="Chapman J.C."/>
            <person name="Clamp M."/>
            <person name="Clark G."/>
            <person name="Clark L.N."/>
            <person name="Clark S.Y."/>
            <person name="Clee C.M."/>
            <person name="Clegg S."/>
            <person name="Cobley V.E."/>
            <person name="Collier R.E."/>
            <person name="Connor R."/>
            <person name="Corby N.R."/>
            <person name="Coulson A."/>
            <person name="Coville G.J."/>
            <person name="Deadman R."/>
            <person name="Dhami P."/>
            <person name="Dunn M."/>
            <person name="Ellington A.G."/>
            <person name="Frankland J.A."/>
            <person name="Fraser A."/>
            <person name="French L."/>
            <person name="Garner P."/>
            <person name="Grafham D.V."/>
            <person name="Griffiths C."/>
            <person name="Griffiths M.N."/>
            <person name="Gwilliam R."/>
            <person name="Hall R.E."/>
            <person name="Hammond S."/>
            <person name="Harley J.L."/>
            <person name="Heath P.D."/>
            <person name="Ho S."/>
            <person name="Holden J.L."/>
            <person name="Howden P.J."/>
            <person name="Huckle E."/>
            <person name="Hunt A.R."/>
            <person name="Hunt S.E."/>
            <person name="Jekosch K."/>
            <person name="Johnson C.M."/>
            <person name="Johnson D."/>
            <person name="Kay M.P."/>
            <person name="Kimberley A.M."/>
            <person name="King A."/>
            <person name="Knights A."/>
            <person name="Laird G.K."/>
            <person name="Lawlor S."/>
            <person name="Lehvaslaiho M.H."/>
            <person name="Leversha M."/>
            <person name="Lloyd C."/>
            <person name="Lloyd D.M."/>
            <person name="Lovell J.D."/>
            <person name="Marsh V.L."/>
            <person name="Martin S.L."/>
            <person name="McConnachie L.J."/>
            <person name="McLay K."/>
            <person name="McMurray A.A."/>
            <person name="Milne S."/>
            <person name="Mistry D."/>
            <person name="Moore M.J."/>
            <person name="Mullikin J.C."/>
            <person name="Nickerson T."/>
            <person name="Oliver K."/>
            <person name="Parker A."/>
            <person name="Patel R."/>
            <person name="Pearce T.A."/>
            <person name="Peck A.I."/>
            <person name="Phillimore B.J."/>
            <person name="Prathalingam S.R."/>
            <person name="Plumb R.W."/>
            <person name="Ramsay H."/>
            <person name="Rice C.M."/>
            <person name="Ross M.T."/>
            <person name="Scott C.E."/>
            <person name="Sehra H.K."/>
            <person name="Shownkeen R."/>
            <person name="Sims S."/>
            <person name="Skuce C.D."/>
            <person name="Smith M.L."/>
            <person name="Soderlund C."/>
            <person name="Steward C.A."/>
            <person name="Sulston J.E."/>
            <person name="Swann M."/>
            <person name="Sycamore N."/>
            <person name="Taylor R."/>
            <person name="Tee L."/>
            <person name="Thomas D.W."/>
            <person name="Thorpe A."/>
            <person name="Tracey A."/>
            <person name="Tromans A.C."/>
            <person name="Vaudin M."/>
            <person name="Wall M."/>
            <person name="Wallis J.M."/>
            <person name="Whitehead S.L."/>
            <person name="Whittaker P."/>
            <person name="Willey D.L."/>
            <person name="Williams L."/>
            <person name="Williams S.A."/>
            <person name="Wilming L."/>
            <person name="Wray P.W."/>
            <person name="Hubbard T."/>
            <person name="Durbin R.M."/>
            <person name="Bentley D.R."/>
            <person name="Beck S."/>
            <person name="Rogers J."/>
        </authorList>
    </citation>
    <scope>NUCLEOTIDE SEQUENCE [LARGE SCALE GENOMIC DNA]</scope>
</reference>
<dbReference type="VEuPathDB" id="HostDB:ENSG00000087460"/>
<dbReference type="Proteomes" id="UP000005640">
    <property type="component" value="Chromosome 20"/>
</dbReference>
<evidence type="ECO:0000313" key="4">
    <source>
        <dbReference type="Proteomes" id="UP000005640"/>
    </source>
</evidence>
<dbReference type="GeneTree" id="ENSGT00940000156300"/>
<reference evidence="3" key="3">
    <citation type="journal article" date="2004" name="Nature">
        <title>Finishing the euchromatic sequence of the human genome.</title>
        <authorList>
            <consortium name="International Human Genome Sequencing Consortium"/>
        </authorList>
    </citation>
    <scope>NUCLEOTIDE SEQUENCE [LARGE SCALE GENOMIC DNA]</scope>
</reference>
<feature type="compositionally biased region" description="Gly residues" evidence="1">
    <location>
        <begin position="264"/>
        <end position="273"/>
    </location>
</feature>
<feature type="region of interest" description="Disordered" evidence="1">
    <location>
        <begin position="256"/>
        <end position="285"/>
    </location>
</feature>